<evidence type="ECO:0000313" key="3">
    <source>
        <dbReference type="EMBL" id="GFS21228.1"/>
    </source>
</evidence>
<name>A0AAV4JEH5_9GAST</name>
<protein>
    <submittedName>
        <fullName evidence="3">N-acetyltransferase 9 protein</fullName>
    </submittedName>
</protein>
<dbReference type="AlphaFoldDB" id="A0AAV4JEH5"/>
<dbReference type="GO" id="GO:0008080">
    <property type="term" value="F:N-acetyltransferase activity"/>
    <property type="evidence" value="ECO:0007669"/>
    <property type="project" value="InterPro"/>
</dbReference>
<sequence length="72" mass="8063">MRYAKENLGTKSFSSKIGFSNNASLNLFQSLGFKEVSRSEVFEEVTLQLEESATDVVLKFTENYALESSVES</sequence>
<evidence type="ECO:0000256" key="1">
    <source>
        <dbReference type="ARBA" id="ARBA00022679"/>
    </source>
</evidence>
<dbReference type="Proteomes" id="UP000762676">
    <property type="component" value="Unassembled WGS sequence"/>
</dbReference>
<evidence type="ECO:0000256" key="2">
    <source>
        <dbReference type="ARBA" id="ARBA00023315"/>
    </source>
</evidence>
<reference evidence="3 4" key="1">
    <citation type="journal article" date="2021" name="Elife">
        <title>Chloroplast acquisition without the gene transfer in kleptoplastic sea slugs, Plakobranchus ocellatus.</title>
        <authorList>
            <person name="Maeda T."/>
            <person name="Takahashi S."/>
            <person name="Yoshida T."/>
            <person name="Shimamura S."/>
            <person name="Takaki Y."/>
            <person name="Nagai Y."/>
            <person name="Toyoda A."/>
            <person name="Suzuki Y."/>
            <person name="Arimoto A."/>
            <person name="Ishii H."/>
            <person name="Satoh N."/>
            <person name="Nishiyama T."/>
            <person name="Hasebe M."/>
            <person name="Maruyama T."/>
            <person name="Minagawa J."/>
            <person name="Obokata J."/>
            <person name="Shigenobu S."/>
        </authorList>
    </citation>
    <scope>NUCLEOTIDE SEQUENCE [LARGE SCALE GENOMIC DNA]</scope>
</reference>
<dbReference type="PANTHER" id="PTHR13256:SF16">
    <property type="entry name" value="ALPHA_BETA-TUBULIN-N-ACETYLTRANSFERASE 9"/>
    <property type="match status" value="1"/>
</dbReference>
<dbReference type="PANTHER" id="PTHR13256">
    <property type="entry name" value="N-ACETYLTRANSFERASE 9"/>
    <property type="match status" value="1"/>
</dbReference>
<gene>
    <name evidence="3" type="ORF">ElyMa_003333400</name>
</gene>
<organism evidence="3 4">
    <name type="scientific">Elysia marginata</name>
    <dbReference type="NCBI Taxonomy" id="1093978"/>
    <lineage>
        <taxon>Eukaryota</taxon>
        <taxon>Metazoa</taxon>
        <taxon>Spiralia</taxon>
        <taxon>Lophotrochozoa</taxon>
        <taxon>Mollusca</taxon>
        <taxon>Gastropoda</taxon>
        <taxon>Heterobranchia</taxon>
        <taxon>Euthyneura</taxon>
        <taxon>Panpulmonata</taxon>
        <taxon>Sacoglossa</taxon>
        <taxon>Placobranchoidea</taxon>
        <taxon>Plakobranchidae</taxon>
        <taxon>Elysia</taxon>
    </lineage>
</organism>
<dbReference type="SUPFAM" id="SSF55729">
    <property type="entry name" value="Acyl-CoA N-acyltransferases (Nat)"/>
    <property type="match status" value="1"/>
</dbReference>
<keyword evidence="1" id="KW-0808">Transferase</keyword>
<dbReference type="InterPro" id="IPR039135">
    <property type="entry name" value="NAT9-like"/>
</dbReference>
<comment type="caution">
    <text evidence="3">The sequence shown here is derived from an EMBL/GenBank/DDBJ whole genome shotgun (WGS) entry which is preliminary data.</text>
</comment>
<evidence type="ECO:0000313" key="4">
    <source>
        <dbReference type="Proteomes" id="UP000762676"/>
    </source>
</evidence>
<accession>A0AAV4JEH5</accession>
<keyword evidence="4" id="KW-1185">Reference proteome</keyword>
<dbReference type="InterPro" id="IPR016181">
    <property type="entry name" value="Acyl_CoA_acyltransferase"/>
</dbReference>
<dbReference type="EMBL" id="BMAT01006863">
    <property type="protein sequence ID" value="GFS21228.1"/>
    <property type="molecule type" value="Genomic_DNA"/>
</dbReference>
<keyword evidence="2" id="KW-0012">Acyltransferase</keyword>
<proteinExistence type="predicted"/>